<evidence type="ECO:0000313" key="4">
    <source>
        <dbReference type="EMBL" id="TWT18135.1"/>
    </source>
</evidence>
<dbReference type="InterPro" id="IPR021860">
    <property type="entry name" value="Peptidase_S12_Pab87-rel_C"/>
</dbReference>
<evidence type="ECO:0000259" key="2">
    <source>
        <dbReference type="Pfam" id="PF00144"/>
    </source>
</evidence>
<dbReference type="PANTHER" id="PTHR46825:SF15">
    <property type="entry name" value="BETA-LACTAMASE-RELATED DOMAIN-CONTAINING PROTEIN"/>
    <property type="match status" value="1"/>
</dbReference>
<name>A0A5C5TXW6_9GAMM</name>
<dbReference type="InterPro" id="IPR012338">
    <property type="entry name" value="Beta-lactam/transpept-like"/>
</dbReference>
<feature type="chain" id="PRO_5022894053" evidence="1">
    <location>
        <begin position="26"/>
        <end position="532"/>
    </location>
</feature>
<dbReference type="InterPro" id="IPR050491">
    <property type="entry name" value="AmpC-like"/>
</dbReference>
<dbReference type="Pfam" id="PF00144">
    <property type="entry name" value="Beta-lactamase"/>
    <property type="match status" value="1"/>
</dbReference>
<gene>
    <name evidence="4" type="ORF">FQY83_15435</name>
</gene>
<evidence type="ECO:0000256" key="1">
    <source>
        <dbReference type="SAM" id="SignalP"/>
    </source>
</evidence>
<comment type="caution">
    <text evidence="4">The sequence shown here is derived from an EMBL/GenBank/DDBJ whole genome shotgun (WGS) entry which is preliminary data.</text>
</comment>
<dbReference type="Gene3D" id="3.40.710.10">
    <property type="entry name" value="DD-peptidase/beta-lactamase superfamily"/>
    <property type="match status" value="1"/>
</dbReference>
<keyword evidence="4" id="KW-0378">Hydrolase</keyword>
<evidence type="ECO:0000259" key="3">
    <source>
        <dbReference type="Pfam" id="PF11954"/>
    </source>
</evidence>
<dbReference type="PANTHER" id="PTHR46825">
    <property type="entry name" value="D-ALANYL-D-ALANINE-CARBOXYPEPTIDASE/ENDOPEPTIDASE AMPH"/>
    <property type="match status" value="1"/>
</dbReference>
<reference evidence="4 5" key="1">
    <citation type="journal article" date="2008" name="Int. J. Syst. Evol. Microbiol.">
        <title>Luteimonas marina sp. nov., isolated from seawater.</title>
        <authorList>
            <person name="Baik K.S."/>
            <person name="Park S.C."/>
            <person name="Kim M.S."/>
            <person name="Kim E.M."/>
            <person name="Park C."/>
            <person name="Chun J."/>
            <person name="Seong C.N."/>
        </authorList>
    </citation>
    <scope>NUCLEOTIDE SEQUENCE [LARGE SCALE GENOMIC DNA]</scope>
    <source>
        <strain evidence="4 5">FR1330</strain>
    </source>
</reference>
<feature type="domain" description="Peptidase S12 Pab87-related C-terminal" evidence="3">
    <location>
        <begin position="424"/>
        <end position="526"/>
    </location>
</feature>
<dbReference type="Pfam" id="PF11954">
    <property type="entry name" value="DUF3471"/>
    <property type="match status" value="1"/>
</dbReference>
<accession>A0A5C5TXW6</accession>
<sequence>MAVISKCLRAVAIAAGSLFALAAFAAPPEGFDARVEQAMRSRDVPGMAIAIVENGEIVHAKGYGVRRLGSPEAVDADTIFPTGSTGKAVTAAALAILVDEGRLGWDDRVIDHLPDFRMYDAWVTREMTVRDLLLHRSGLGLGAGDLLFIPRSSRSRADIVRALRHIQPATSFRSGYAYDNILYIVAGELVSAVSGQDWESFVRERIFAPLGMRTATSHEDDRFNTENRAQPHARLDPRLRGLGAQQLLPEREGLGQVGAPAGGLSWSANDFARWLQAQLALGAAPGGEGKRLWSEANAREMWTPQVPVPIRPFPAPIADITPQFSGYALGWNVQDYRGVKVVQHGGAVFGVLAYVVLVPERNLGIALQVNAEDVEVLRGLGYELLDHYLGFEPRDWVAAFTQWNRQRLEGGLAALEAMGKQVRKASRPSLPLAGYTGDYADAWYGPIAIAERGGRLRIDFRQTPDMQGTLTHWQYDTFRADWDDASIEPAYVTFALDAGGKVARITMKAVSPTADFSYDYHDLLFEPRATGH</sequence>
<dbReference type="RefSeq" id="WP_146388875.1">
    <property type="nucleotide sequence ID" value="NZ_VOHK01000007.1"/>
</dbReference>
<dbReference type="AlphaFoldDB" id="A0A5C5TXW6"/>
<keyword evidence="5" id="KW-1185">Reference proteome</keyword>
<keyword evidence="1" id="KW-0732">Signal</keyword>
<dbReference type="GO" id="GO:0016787">
    <property type="term" value="F:hydrolase activity"/>
    <property type="evidence" value="ECO:0007669"/>
    <property type="project" value="UniProtKB-KW"/>
</dbReference>
<dbReference type="InterPro" id="IPR001466">
    <property type="entry name" value="Beta-lactam-related"/>
</dbReference>
<protein>
    <submittedName>
        <fullName evidence="4">Serine hydrolase</fullName>
    </submittedName>
</protein>
<evidence type="ECO:0000313" key="5">
    <source>
        <dbReference type="Proteomes" id="UP000319980"/>
    </source>
</evidence>
<organism evidence="4 5">
    <name type="scientific">Luteimonas marina</name>
    <dbReference type="NCBI Taxonomy" id="488485"/>
    <lineage>
        <taxon>Bacteria</taxon>
        <taxon>Pseudomonadati</taxon>
        <taxon>Pseudomonadota</taxon>
        <taxon>Gammaproteobacteria</taxon>
        <taxon>Lysobacterales</taxon>
        <taxon>Lysobacteraceae</taxon>
        <taxon>Luteimonas</taxon>
    </lineage>
</organism>
<dbReference type="Proteomes" id="UP000319980">
    <property type="component" value="Unassembled WGS sequence"/>
</dbReference>
<proteinExistence type="predicted"/>
<dbReference type="Gene3D" id="2.40.128.600">
    <property type="match status" value="1"/>
</dbReference>
<feature type="signal peptide" evidence="1">
    <location>
        <begin position="1"/>
        <end position="25"/>
    </location>
</feature>
<feature type="domain" description="Beta-lactamase-related" evidence="2">
    <location>
        <begin position="31"/>
        <end position="374"/>
    </location>
</feature>
<dbReference type="SUPFAM" id="SSF56601">
    <property type="entry name" value="beta-lactamase/transpeptidase-like"/>
    <property type="match status" value="1"/>
</dbReference>
<dbReference type="OrthoDB" id="119951at2"/>
<dbReference type="EMBL" id="VOHK01000007">
    <property type="protein sequence ID" value="TWT18135.1"/>
    <property type="molecule type" value="Genomic_DNA"/>
</dbReference>